<dbReference type="SUPFAM" id="SSF56112">
    <property type="entry name" value="Protein kinase-like (PK-like)"/>
    <property type="match status" value="1"/>
</dbReference>
<dbReference type="InterPro" id="IPR011009">
    <property type="entry name" value="Kinase-like_dom_sf"/>
</dbReference>
<dbReference type="InterPro" id="IPR002575">
    <property type="entry name" value="Aminoglycoside_PTrfase"/>
</dbReference>
<dbReference type="Proteomes" id="UP000275199">
    <property type="component" value="Unassembled WGS sequence"/>
</dbReference>
<dbReference type="Pfam" id="PF01636">
    <property type="entry name" value="APH"/>
    <property type="match status" value="1"/>
</dbReference>
<evidence type="ECO:0000313" key="4">
    <source>
        <dbReference type="EMBL" id="ROZ87383.1"/>
    </source>
</evidence>
<dbReference type="Gene3D" id="3.30.200.20">
    <property type="entry name" value="Phosphorylase Kinase, domain 1"/>
    <property type="match status" value="1"/>
</dbReference>
<evidence type="ECO:0000256" key="2">
    <source>
        <dbReference type="ARBA" id="ARBA00022840"/>
    </source>
</evidence>
<dbReference type="Gene3D" id="3.90.1200.10">
    <property type="match status" value="1"/>
</dbReference>
<evidence type="ECO:0000313" key="5">
    <source>
        <dbReference type="Proteomes" id="UP000275199"/>
    </source>
</evidence>
<dbReference type="PANTHER" id="PTHR33540">
    <property type="entry name" value="TRNA THREONYLCARBAMOYLADENOSINE BIOSYNTHESIS PROTEIN TSAE"/>
    <property type="match status" value="1"/>
</dbReference>
<gene>
    <name evidence="4" type="ORF">EF096_03775</name>
</gene>
<accession>A0ABX9XKQ1</accession>
<comment type="caution">
    <text evidence="4">The sequence shown here is derived from an EMBL/GenBank/DDBJ whole genome shotgun (WGS) entry which is preliminary data.</text>
</comment>
<organism evidence="4 5">
    <name type="scientific">Pseudomonas neustonica</name>
    <dbReference type="NCBI Taxonomy" id="2487346"/>
    <lineage>
        <taxon>Bacteria</taxon>
        <taxon>Pseudomonadati</taxon>
        <taxon>Pseudomonadota</taxon>
        <taxon>Gammaproteobacteria</taxon>
        <taxon>Pseudomonadales</taxon>
        <taxon>Pseudomonadaceae</taxon>
        <taxon>Pseudomonas</taxon>
    </lineage>
</organism>
<reference evidence="4 5" key="1">
    <citation type="submission" date="2018-11" db="EMBL/GenBank/DDBJ databases">
        <authorList>
            <person name="Jang G.I."/>
            <person name="Hwang C.Y."/>
        </authorList>
    </citation>
    <scope>NUCLEOTIDE SEQUENCE [LARGE SCALE GENOMIC DNA]</scope>
    <source>
        <strain evidence="4 5">SSM26</strain>
    </source>
</reference>
<sequence>MDTRMTQLEGWLPAALAEGFTRMGWQGIPSGQLAPASADASFRRYFRWQSAERSLIVMDAPPEHEDSTPFVRIAALLEAAGVRVPRILASDLQQGFLLLEDMGAKTFLQSIESGVTAAQLEQMFSSAIDTLVLWQLASQPGVLPPYDEAVLRRELALFPDWYVARELGRSFNAHEQADWDQLQALLLESNLGEAQVFVHRDYMPRNLMTAEAAPGVLDFQDALYGPASYDATSLFADAFFSWTPAERKSWLTRYWTQALAAGVPLPRELEVFLDQARLMGVQRHLKVLGIFARICHRDGKSHYLRDAPRFVRYLRDACADDVRLQPLQRLLDSLGLAA</sequence>
<protein>
    <submittedName>
        <fullName evidence="4">Aminoglycoside phosphotransferase</fullName>
    </submittedName>
</protein>
<evidence type="ECO:0000259" key="3">
    <source>
        <dbReference type="Pfam" id="PF01636"/>
    </source>
</evidence>
<evidence type="ECO:0000256" key="1">
    <source>
        <dbReference type="ARBA" id="ARBA00022741"/>
    </source>
</evidence>
<keyword evidence="2" id="KW-0067">ATP-binding</keyword>
<name>A0ABX9XKQ1_9PSED</name>
<dbReference type="PANTHER" id="PTHR33540:SF1">
    <property type="entry name" value="N-ACETYLMURAMATE_N-ACETYLGLUCOSAMINE KINASE"/>
    <property type="match status" value="1"/>
</dbReference>
<keyword evidence="5" id="KW-1185">Reference proteome</keyword>
<feature type="domain" description="Aminoglycoside phosphotransferase" evidence="3">
    <location>
        <begin position="34"/>
        <end position="259"/>
    </location>
</feature>
<dbReference type="EMBL" id="RKKU01000003">
    <property type="protein sequence ID" value="ROZ87383.1"/>
    <property type="molecule type" value="Genomic_DNA"/>
</dbReference>
<proteinExistence type="predicted"/>
<keyword evidence="1" id="KW-0547">Nucleotide-binding</keyword>